<feature type="compositionally biased region" description="Low complexity" evidence="1">
    <location>
        <begin position="8"/>
        <end position="37"/>
    </location>
</feature>
<dbReference type="AlphaFoldDB" id="A0A8D8B4P5"/>
<sequence>MRQHQQRRTTTATTETKKLVLPLLPSSVEDSSSSKSSNTWPHHQQDTPGHENISSGRRNRKIQFKFTGIDPHDGRSETSAGNMSTEQLSCVKRQKQKGQ</sequence>
<protein>
    <submittedName>
        <fullName evidence="2">(northern house mosquito) hypothetical protein</fullName>
    </submittedName>
</protein>
<organism evidence="2">
    <name type="scientific">Culex pipiens</name>
    <name type="common">House mosquito</name>
    <dbReference type="NCBI Taxonomy" id="7175"/>
    <lineage>
        <taxon>Eukaryota</taxon>
        <taxon>Metazoa</taxon>
        <taxon>Ecdysozoa</taxon>
        <taxon>Arthropoda</taxon>
        <taxon>Hexapoda</taxon>
        <taxon>Insecta</taxon>
        <taxon>Pterygota</taxon>
        <taxon>Neoptera</taxon>
        <taxon>Endopterygota</taxon>
        <taxon>Diptera</taxon>
        <taxon>Nematocera</taxon>
        <taxon>Culicoidea</taxon>
        <taxon>Culicidae</taxon>
        <taxon>Culicinae</taxon>
        <taxon>Culicini</taxon>
        <taxon>Culex</taxon>
        <taxon>Culex</taxon>
    </lineage>
</organism>
<dbReference type="EMBL" id="HBUE01062321">
    <property type="protein sequence ID" value="CAG6469171.1"/>
    <property type="molecule type" value="Transcribed_RNA"/>
</dbReference>
<feature type="region of interest" description="Disordered" evidence="1">
    <location>
        <begin position="1"/>
        <end position="99"/>
    </location>
</feature>
<evidence type="ECO:0000313" key="2">
    <source>
        <dbReference type="EMBL" id="CAG6469171.1"/>
    </source>
</evidence>
<reference evidence="2" key="1">
    <citation type="submission" date="2021-05" db="EMBL/GenBank/DDBJ databases">
        <authorList>
            <person name="Alioto T."/>
            <person name="Alioto T."/>
            <person name="Gomez Garrido J."/>
        </authorList>
    </citation>
    <scope>NUCLEOTIDE SEQUENCE</scope>
</reference>
<accession>A0A8D8B4P5</accession>
<name>A0A8D8B4P5_CULPI</name>
<evidence type="ECO:0000256" key="1">
    <source>
        <dbReference type="SAM" id="MobiDB-lite"/>
    </source>
</evidence>
<feature type="compositionally biased region" description="Polar residues" evidence="1">
    <location>
        <begin position="77"/>
        <end position="88"/>
    </location>
</feature>
<proteinExistence type="predicted"/>